<comment type="caution">
    <text evidence="1">The sequence shown here is derived from an EMBL/GenBank/DDBJ whole genome shotgun (WGS) entry which is preliminary data.</text>
</comment>
<proteinExistence type="predicted"/>
<sequence>MGKGYWIKDQNIIDITYSTHLQEILNHPAEFGFTKKELEQIYFKHKEPFGLEQYAREEIIKISTQRGWIRVREYTTLYWSIQIYGLDTHKSTIRNFVVWAIHNGFMLDDDLLELDDLKSTKESMPAREFLNNANVDQKDITFYKSFRSYVKNKRKL</sequence>
<dbReference type="AlphaFoldDB" id="A0A2J6X9M8"/>
<protein>
    <submittedName>
        <fullName evidence="1">Uncharacterized protein</fullName>
    </submittedName>
</protein>
<dbReference type="EMBL" id="PNIX01000034">
    <property type="protein sequence ID" value="PMP84146.1"/>
    <property type="molecule type" value="Genomic_DNA"/>
</dbReference>
<reference evidence="1 2" key="1">
    <citation type="submission" date="2018-01" db="EMBL/GenBank/DDBJ databases">
        <title>Metagenomic assembled genomes from two thermal pools in the Uzon Caldera, Kamchatka, Russia.</title>
        <authorList>
            <person name="Wilkins L."/>
            <person name="Ettinger C."/>
        </authorList>
    </citation>
    <scope>NUCLEOTIDE SEQUENCE [LARGE SCALE GENOMIC DNA]</scope>
    <source>
        <strain evidence="1">ARK-10</strain>
    </source>
</reference>
<dbReference type="Proteomes" id="UP000236910">
    <property type="component" value="Unassembled WGS sequence"/>
</dbReference>
<accession>A0A2J6X9M8</accession>
<evidence type="ECO:0000313" key="1">
    <source>
        <dbReference type="EMBL" id="PMP84146.1"/>
    </source>
</evidence>
<organism evidence="1 2">
    <name type="scientific">Caldisericum exile</name>
    <dbReference type="NCBI Taxonomy" id="693075"/>
    <lineage>
        <taxon>Bacteria</taxon>
        <taxon>Pseudomonadati</taxon>
        <taxon>Caldisericota/Cryosericota group</taxon>
        <taxon>Caldisericota</taxon>
        <taxon>Caldisericia</taxon>
        <taxon>Caldisericales</taxon>
        <taxon>Caldisericaceae</taxon>
        <taxon>Caldisericum</taxon>
    </lineage>
</organism>
<evidence type="ECO:0000313" key="2">
    <source>
        <dbReference type="Proteomes" id="UP000236910"/>
    </source>
</evidence>
<name>A0A2J6X9M8_9BACT</name>
<gene>
    <name evidence="1" type="ORF">C0175_00580</name>
</gene>